<dbReference type="GO" id="GO:0006508">
    <property type="term" value="P:proteolysis"/>
    <property type="evidence" value="ECO:0007669"/>
    <property type="project" value="UniProtKB-KW"/>
</dbReference>
<feature type="domain" description="PDZ" evidence="5">
    <location>
        <begin position="285"/>
        <end position="370"/>
    </location>
</feature>
<dbReference type="SMART" id="SM00228">
    <property type="entry name" value="PDZ"/>
    <property type="match status" value="1"/>
</dbReference>
<dbReference type="PRINTS" id="PR00834">
    <property type="entry name" value="PROTEASES2C"/>
</dbReference>
<keyword evidence="3" id="KW-0378">Hydrolase</keyword>
<evidence type="ECO:0000256" key="4">
    <source>
        <dbReference type="ARBA" id="ARBA00022825"/>
    </source>
</evidence>
<dbReference type="InterPro" id="IPR001940">
    <property type="entry name" value="Peptidase_S1C"/>
</dbReference>
<dbReference type="OrthoDB" id="8520726at2"/>
<dbReference type="InterPro" id="IPR051201">
    <property type="entry name" value="Chloro_Bact_Ser_Proteases"/>
</dbReference>
<dbReference type="PANTHER" id="PTHR43343:SF3">
    <property type="entry name" value="PROTEASE DO-LIKE 8, CHLOROPLASTIC"/>
    <property type="match status" value="1"/>
</dbReference>
<evidence type="ECO:0000259" key="5">
    <source>
        <dbReference type="PROSITE" id="PS50106"/>
    </source>
</evidence>
<dbReference type="Proteomes" id="UP000675920">
    <property type="component" value="Unplaced"/>
</dbReference>
<reference evidence="7" key="1">
    <citation type="journal article" date="1997" name="Mol. Microbiol.">
        <title>The HtrA family of serine proteases.</title>
        <authorList>
            <person name="Pallen M.J."/>
            <person name="Wren B.W."/>
        </authorList>
    </citation>
    <scope>NUCLEOTIDE SEQUENCE</scope>
</reference>
<reference evidence="7" key="5">
    <citation type="journal article" date="2019" name="Int. Rev. Cell Mol. Biol.">
        <title>Emerging Themes in PDZ Domain Signaling: Structure, Function, and Inhibition.</title>
        <authorList>
            <person name="Liu X."/>
            <person name="Fuentes E.J."/>
        </authorList>
    </citation>
    <scope>NUCLEOTIDE SEQUENCE</scope>
</reference>
<dbReference type="PROSITE" id="PS50106">
    <property type="entry name" value="PDZ"/>
    <property type="match status" value="1"/>
</dbReference>
<dbReference type="Gene3D" id="2.30.42.10">
    <property type="match status" value="1"/>
</dbReference>
<keyword evidence="6" id="KW-1185">Reference proteome</keyword>
<dbReference type="PANTHER" id="PTHR43343">
    <property type="entry name" value="PEPTIDASE S12"/>
    <property type="match status" value="1"/>
</dbReference>
<comment type="similarity">
    <text evidence="1">Belongs to the peptidase S1C family.</text>
</comment>
<keyword evidence="2 7" id="KW-0645">Protease</keyword>
<evidence type="ECO:0000256" key="1">
    <source>
        <dbReference type="ARBA" id="ARBA00010541"/>
    </source>
</evidence>
<dbReference type="Gene3D" id="2.40.10.120">
    <property type="match status" value="1"/>
</dbReference>
<dbReference type="GO" id="GO:0004252">
    <property type="term" value="F:serine-type endopeptidase activity"/>
    <property type="evidence" value="ECO:0007669"/>
    <property type="project" value="InterPro"/>
</dbReference>
<dbReference type="AlphaFoldDB" id="A0A8B6X717"/>
<dbReference type="RefSeq" id="WP_028312456.1">
    <property type="nucleotide sequence ID" value="NZ_AXWS01000019.1"/>
</dbReference>
<sequence length="391" mass="41084">MLRRLWLIFAQAVTVALAALFVLDTLRPDWRLPLHDDGARAPVVVAPTRDAPSAHPAPASYADAARRATPAVVNINTTRERASRDERVYRYFFGDGQGGRGDPEASLGSGVVVSADGYVLTNNHVIEDAAGIEVVFGDGRRAAARVVGTDPETDLALLRVDLPAGEERALPAIEFGRDEDVHVGDVVLAIGNPFGIGSTVTMGIVSATGRANLQLSVFENFIQTDAAINPGNSGGALVDVDGRLIGINSAILTRTGAASGIGFAIPASTARQVMEGLANEGQVVRGYIGVETQDVSPELADAFQLSSRRGALITGLVRGGPAERAGVKTGDILVAIEGAPTDDSSAMLNQVARLKPGVSARLTLNRDRKQVEVTVEVGLRPRPPKARRRGE</sequence>
<dbReference type="InterPro" id="IPR009003">
    <property type="entry name" value="Peptidase_S1_PA"/>
</dbReference>
<keyword evidence="4" id="KW-0720">Serine protease</keyword>
<dbReference type="InterPro" id="IPR036034">
    <property type="entry name" value="PDZ_sf"/>
</dbReference>
<protein>
    <submittedName>
        <fullName evidence="7">S1C family serine protease</fullName>
        <ecNumber evidence="7">3.4.21.-</ecNumber>
    </submittedName>
</protein>
<dbReference type="SUPFAM" id="SSF50156">
    <property type="entry name" value="PDZ domain-like"/>
    <property type="match status" value="1"/>
</dbReference>
<reference evidence="7" key="2">
    <citation type="journal article" date="2001" name="Annu. Rev. Neurosci.">
        <title>PDZ domains and the organization of supramolecular complexes.</title>
        <authorList>
            <person name="Sheng M."/>
            <person name="Sala C."/>
        </authorList>
    </citation>
    <scope>NUCLEOTIDE SEQUENCE</scope>
</reference>
<evidence type="ECO:0000256" key="3">
    <source>
        <dbReference type="ARBA" id="ARBA00022801"/>
    </source>
</evidence>
<reference evidence="7" key="3">
    <citation type="journal article" date="2001" name="Proc. Natl. Acad. Sci.">
        <title>PDZ domains: More than just a glue.</title>
        <authorList>
            <person name="Bezprozvanny I."/>
            <person name="Maximov A."/>
        </authorList>
    </citation>
    <scope>NUCLEOTIDE SEQUENCE</scope>
</reference>
<evidence type="ECO:0000256" key="2">
    <source>
        <dbReference type="ARBA" id="ARBA00022670"/>
    </source>
</evidence>
<dbReference type="InterPro" id="IPR001478">
    <property type="entry name" value="PDZ"/>
</dbReference>
<proteinExistence type="inferred from homology"/>
<reference evidence="7" key="6">
    <citation type="submission" date="2025-08" db="UniProtKB">
        <authorList>
            <consortium name="RefSeq"/>
        </authorList>
    </citation>
    <scope>IDENTIFICATION</scope>
</reference>
<name>A0A8B6X717_9BURK</name>
<dbReference type="Pfam" id="PF13180">
    <property type="entry name" value="PDZ_2"/>
    <property type="match status" value="1"/>
</dbReference>
<dbReference type="FunFam" id="2.40.10.10:FF:000001">
    <property type="entry name" value="Periplasmic serine protease DegS"/>
    <property type="match status" value="1"/>
</dbReference>
<accession>A0A8B6X717</accession>
<evidence type="ECO:0000313" key="7">
    <source>
        <dbReference type="RefSeq" id="WP_028312456.1"/>
    </source>
</evidence>
<dbReference type="Pfam" id="PF13365">
    <property type="entry name" value="Trypsin_2"/>
    <property type="match status" value="1"/>
</dbReference>
<organism evidence="6 7">
    <name type="scientific">Derxia gummosa DSM 723</name>
    <dbReference type="NCBI Taxonomy" id="1121388"/>
    <lineage>
        <taxon>Bacteria</taxon>
        <taxon>Pseudomonadati</taxon>
        <taxon>Pseudomonadota</taxon>
        <taxon>Betaproteobacteria</taxon>
        <taxon>Burkholderiales</taxon>
        <taxon>Alcaligenaceae</taxon>
        <taxon>Derxia</taxon>
    </lineage>
</organism>
<dbReference type="EC" id="3.4.21.-" evidence="7"/>
<reference evidence="7" key="4">
    <citation type="journal article" date="2002" name="Mol. Cell">
        <title>The HtrA family of proteases: implications for protein composition and cell fate.</title>
        <authorList>
            <person name="Clausen T."/>
            <person name="Southan C."/>
            <person name="Ehrmann M."/>
        </authorList>
    </citation>
    <scope>NUCLEOTIDE SEQUENCE</scope>
</reference>
<evidence type="ECO:0000313" key="6">
    <source>
        <dbReference type="Proteomes" id="UP000675920"/>
    </source>
</evidence>
<dbReference type="SUPFAM" id="SSF50494">
    <property type="entry name" value="Trypsin-like serine proteases"/>
    <property type="match status" value="1"/>
</dbReference>